<keyword evidence="2" id="KW-0808">Transferase</keyword>
<dbReference type="Pfam" id="PF00485">
    <property type="entry name" value="PRK"/>
    <property type="match status" value="1"/>
</dbReference>
<dbReference type="PRINTS" id="PR00988">
    <property type="entry name" value="URIDINKINASE"/>
</dbReference>
<comment type="caution">
    <text evidence="2">The sequence shown here is derived from an EMBL/GenBank/DDBJ whole genome shotgun (WGS) entry which is preliminary data.</text>
</comment>
<dbReference type="InterPro" id="IPR027417">
    <property type="entry name" value="P-loop_NTPase"/>
</dbReference>
<feature type="domain" description="Phosphoribulokinase/uridine kinase" evidence="1">
    <location>
        <begin position="20"/>
        <end position="187"/>
    </location>
</feature>
<gene>
    <name evidence="2" type="ORF">ACFSUF_24720</name>
</gene>
<evidence type="ECO:0000313" key="3">
    <source>
        <dbReference type="Proteomes" id="UP001597541"/>
    </source>
</evidence>
<dbReference type="InterPro" id="IPR006083">
    <property type="entry name" value="PRK/URK"/>
</dbReference>
<dbReference type="GO" id="GO:0016301">
    <property type="term" value="F:kinase activity"/>
    <property type="evidence" value="ECO:0007669"/>
    <property type="project" value="UniProtKB-KW"/>
</dbReference>
<reference evidence="3" key="1">
    <citation type="journal article" date="2019" name="Int. J. Syst. Evol. Microbiol.">
        <title>The Global Catalogue of Microorganisms (GCM) 10K type strain sequencing project: providing services to taxonomists for standard genome sequencing and annotation.</title>
        <authorList>
            <consortium name="The Broad Institute Genomics Platform"/>
            <consortium name="The Broad Institute Genome Sequencing Center for Infectious Disease"/>
            <person name="Wu L."/>
            <person name="Ma J."/>
        </authorList>
    </citation>
    <scope>NUCLEOTIDE SEQUENCE [LARGE SCALE GENOMIC DNA]</scope>
    <source>
        <strain evidence="3">KCTC 3950</strain>
    </source>
</reference>
<dbReference type="Gene3D" id="3.40.50.300">
    <property type="entry name" value="P-loop containing nucleotide triphosphate hydrolases"/>
    <property type="match status" value="1"/>
</dbReference>
<evidence type="ECO:0000313" key="2">
    <source>
        <dbReference type="EMBL" id="MFD2615614.1"/>
    </source>
</evidence>
<dbReference type="Proteomes" id="UP001597541">
    <property type="component" value="Unassembled WGS sequence"/>
</dbReference>
<dbReference type="RefSeq" id="WP_377607675.1">
    <property type="nucleotide sequence ID" value="NZ_JBHUME010000020.1"/>
</dbReference>
<proteinExistence type="predicted"/>
<dbReference type="EMBL" id="JBHUME010000020">
    <property type="protein sequence ID" value="MFD2615614.1"/>
    <property type="molecule type" value="Genomic_DNA"/>
</dbReference>
<accession>A0ABW5PLA6</accession>
<keyword evidence="2" id="KW-0418">Kinase</keyword>
<keyword evidence="3" id="KW-1185">Reference proteome</keyword>
<organism evidence="2 3">
    <name type="scientific">Paenibacillus gansuensis</name>
    <dbReference type="NCBI Taxonomy" id="306542"/>
    <lineage>
        <taxon>Bacteria</taxon>
        <taxon>Bacillati</taxon>
        <taxon>Bacillota</taxon>
        <taxon>Bacilli</taxon>
        <taxon>Bacillales</taxon>
        <taxon>Paenibacillaceae</taxon>
        <taxon>Paenibacillus</taxon>
    </lineage>
</organism>
<dbReference type="SUPFAM" id="SSF52540">
    <property type="entry name" value="P-loop containing nucleoside triphosphate hydrolases"/>
    <property type="match status" value="1"/>
</dbReference>
<name>A0ABW5PLA6_9BACL</name>
<sequence length="189" mass="21300">MNPTLLHKLSVLTLAKPLTIIGIDGCGGSGKSTLARQIAEQFSGTTIVHMDDFYRLSADRVQLPADQKPIAADYDWPRLHAQVLTPLAKGNEARYQRYDWPSDSLAEEHTVPAKGLVVIEGVYSTLPELARSYGLTVWVDCPRELRLERGLQRDGEEARKWWEDWMAAEDRYVKLLKPQEKADVLVEGV</sequence>
<dbReference type="PANTHER" id="PTHR10285">
    <property type="entry name" value="URIDINE KINASE"/>
    <property type="match status" value="1"/>
</dbReference>
<protein>
    <submittedName>
        <fullName evidence="2">Uridine kinase</fullName>
    </submittedName>
</protein>
<evidence type="ECO:0000259" key="1">
    <source>
        <dbReference type="Pfam" id="PF00485"/>
    </source>
</evidence>